<organism evidence="2 3">
    <name type="scientific">Hyaloscypha bicolor E</name>
    <dbReference type="NCBI Taxonomy" id="1095630"/>
    <lineage>
        <taxon>Eukaryota</taxon>
        <taxon>Fungi</taxon>
        <taxon>Dikarya</taxon>
        <taxon>Ascomycota</taxon>
        <taxon>Pezizomycotina</taxon>
        <taxon>Leotiomycetes</taxon>
        <taxon>Helotiales</taxon>
        <taxon>Hyaloscyphaceae</taxon>
        <taxon>Hyaloscypha</taxon>
        <taxon>Hyaloscypha bicolor</taxon>
    </lineage>
</organism>
<protein>
    <recommendedName>
        <fullName evidence="4">Hydrophobin</fullName>
    </recommendedName>
</protein>
<dbReference type="RefSeq" id="XP_024741487.1">
    <property type="nucleotide sequence ID" value="XM_024886453.1"/>
</dbReference>
<keyword evidence="1" id="KW-0732">Signal</keyword>
<gene>
    <name evidence="2" type="ORF">K444DRAFT_660364</name>
</gene>
<dbReference type="GeneID" id="36594530"/>
<evidence type="ECO:0000313" key="3">
    <source>
        <dbReference type="Proteomes" id="UP000235371"/>
    </source>
</evidence>
<name>A0A2J6TNI4_9HELO</name>
<dbReference type="OrthoDB" id="10612192at2759"/>
<sequence>MLLGKLFTRLAFAATAIAPVACTPIAEPDVTTLETTTSTTTEAISAEALDGIQDCGSVFVNIVKLLTDLLNSITGACDTSAIAALIDLVLSLLAHITLISGCLLTNIEGLFGGVLALLAGVLRSLQLDITGCISLFTSACGPYHH</sequence>
<evidence type="ECO:0000256" key="1">
    <source>
        <dbReference type="SAM" id="SignalP"/>
    </source>
</evidence>
<evidence type="ECO:0000313" key="2">
    <source>
        <dbReference type="EMBL" id="PMD64583.1"/>
    </source>
</evidence>
<reference evidence="2 3" key="1">
    <citation type="submission" date="2016-04" db="EMBL/GenBank/DDBJ databases">
        <title>A degradative enzymes factory behind the ericoid mycorrhizal symbiosis.</title>
        <authorList>
            <consortium name="DOE Joint Genome Institute"/>
            <person name="Martino E."/>
            <person name="Morin E."/>
            <person name="Grelet G."/>
            <person name="Kuo A."/>
            <person name="Kohler A."/>
            <person name="Daghino S."/>
            <person name="Barry K."/>
            <person name="Choi C."/>
            <person name="Cichocki N."/>
            <person name="Clum A."/>
            <person name="Copeland A."/>
            <person name="Hainaut M."/>
            <person name="Haridas S."/>
            <person name="Labutti K."/>
            <person name="Lindquist E."/>
            <person name="Lipzen A."/>
            <person name="Khouja H.-R."/>
            <person name="Murat C."/>
            <person name="Ohm R."/>
            <person name="Olson A."/>
            <person name="Spatafora J."/>
            <person name="Veneault-Fourrey C."/>
            <person name="Henrissat B."/>
            <person name="Grigoriev I."/>
            <person name="Martin F."/>
            <person name="Perotto S."/>
        </authorList>
    </citation>
    <scope>NUCLEOTIDE SEQUENCE [LARGE SCALE GENOMIC DNA]</scope>
    <source>
        <strain evidence="2 3">E</strain>
    </source>
</reference>
<dbReference type="AlphaFoldDB" id="A0A2J6TNI4"/>
<evidence type="ECO:0008006" key="4">
    <source>
        <dbReference type="Google" id="ProtNLM"/>
    </source>
</evidence>
<feature type="chain" id="PRO_5014349881" description="Hydrophobin" evidence="1">
    <location>
        <begin position="23"/>
        <end position="145"/>
    </location>
</feature>
<dbReference type="Proteomes" id="UP000235371">
    <property type="component" value="Unassembled WGS sequence"/>
</dbReference>
<feature type="signal peptide" evidence="1">
    <location>
        <begin position="1"/>
        <end position="22"/>
    </location>
</feature>
<keyword evidence="3" id="KW-1185">Reference proteome</keyword>
<dbReference type="InParanoid" id="A0A2J6TNI4"/>
<dbReference type="EMBL" id="KZ613749">
    <property type="protein sequence ID" value="PMD64583.1"/>
    <property type="molecule type" value="Genomic_DNA"/>
</dbReference>
<proteinExistence type="predicted"/>
<accession>A0A2J6TNI4</accession>